<dbReference type="KEGG" id="rhl:LPU83_1723"/>
<protein>
    <recommendedName>
        <fullName evidence="1">DUF7192 domain-containing protein</fullName>
    </recommendedName>
</protein>
<dbReference type="RefSeq" id="WP_037069454.1">
    <property type="nucleotide sequence ID" value="NZ_HG916852.1"/>
</dbReference>
<evidence type="ECO:0000313" key="3">
    <source>
        <dbReference type="Proteomes" id="UP000019443"/>
    </source>
</evidence>
<sequence length="292" mass="32019">MARRNVVNSLKKGATRPDTGVCFDSFGEFVEHCAKFPVSSRINDGRNYDSWTDNLSYNGAVEMARTGDLSRVAASEKLMSKLENLLEFDTAQMQTVDAMTGGIPNVAAYLAGSPMNMRRRQRVMSPAAPLNVIVDLTSSAGISSGALARRGATLLAFVRIMSAQRPVNLYVAVAHSPHSAQEHECVGVAVRVDTSPLDLARASYALSGAAFPRQMMYSAAIHETKCRNTDSLPFAYGDINFYRANLHAFWSRFVSVDTEETAVIGPLYLTDDFADPEKWLREMVGKYAQKAD</sequence>
<accession>W6RFB9</accession>
<dbReference type="HOGENOM" id="CLU_952732_0_0_5"/>
<proteinExistence type="predicted"/>
<reference evidence="2" key="1">
    <citation type="submission" date="2013-11" db="EMBL/GenBank/DDBJ databases">
        <title>Draft genome sequence of the broad-host-range Rhizobium sp. LPU83 strain, a member of the low-genetic diversity Oregon-like Rhizobium sp. group.</title>
        <authorList>
            <person name="Wibberg D."/>
            <person name="Puehler A."/>
            <person name="Schlueter A."/>
        </authorList>
    </citation>
    <scope>NUCLEOTIDE SEQUENCE [LARGE SCALE GENOMIC DNA]</scope>
    <source>
        <strain evidence="2">LPU83</strain>
    </source>
</reference>
<dbReference type="EMBL" id="HG916852">
    <property type="protein sequence ID" value="CDM57388.1"/>
    <property type="molecule type" value="Genomic_DNA"/>
</dbReference>
<dbReference type="Proteomes" id="UP000019443">
    <property type="component" value="Chromosome"/>
</dbReference>
<keyword evidence="3" id="KW-1185">Reference proteome</keyword>
<gene>
    <name evidence="2" type="ORF">LPU83_1723</name>
</gene>
<name>W6RFB9_9HYPH</name>
<evidence type="ECO:0000313" key="2">
    <source>
        <dbReference type="EMBL" id="CDM57388.1"/>
    </source>
</evidence>
<dbReference type="InterPro" id="IPR055616">
    <property type="entry name" value="DUF7192"/>
</dbReference>
<feature type="domain" description="DUF7192" evidence="1">
    <location>
        <begin position="21"/>
        <end position="224"/>
    </location>
</feature>
<dbReference type="PATRIC" id="fig|348824.6.peg.1849"/>
<dbReference type="AlphaFoldDB" id="W6RFB9"/>
<dbReference type="Pfam" id="PF23822">
    <property type="entry name" value="DUF7192"/>
    <property type="match status" value="1"/>
</dbReference>
<evidence type="ECO:0000259" key="1">
    <source>
        <dbReference type="Pfam" id="PF23822"/>
    </source>
</evidence>
<organism evidence="2 3">
    <name type="scientific">Rhizobium favelukesii</name>
    <dbReference type="NCBI Taxonomy" id="348824"/>
    <lineage>
        <taxon>Bacteria</taxon>
        <taxon>Pseudomonadati</taxon>
        <taxon>Pseudomonadota</taxon>
        <taxon>Alphaproteobacteria</taxon>
        <taxon>Hyphomicrobiales</taxon>
        <taxon>Rhizobiaceae</taxon>
        <taxon>Rhizobium/Agrobacterium group</taxon>
        <taxon>Rhizobium</taxon>
    </lineage>
</organism>